<protein>
    <submittedName>
        <fullName evidence="2">Uracil phosphoribosyltransferase</fullName>
    </submittedName>
</protein>
<keyword evidence="2" id="KW-0934">Plastid</keyword>
<dbReference type="AlphaFoldDB" id="A0A1Z1MNK2"/>
<dbReference type="InterPro" id="IPR029057">
    <property type="entry name" value="PRTase-like"/>
</dbReference>
<dbReference type="InterPro" id="IPR000836">
    <property type="entry name" value="PRTase_dom"/>
</dbReference>
<gene>
    <name evidence="2" type="primary">upp</name>
</gene>
<proteinExistence type="predicted"/>
<accession>A0A1Z1MNK2</accession>
<keyword evidence="2" id="KW-0808">Transferase</keyword>
<dbReference type="Gene3D" id="3.40.50.2020">
    <property type="match status" value="1"/>
</dbReference>
<keyword evidence="2" id="KW-0150">Chloroplast</keyword>
<name>A0A1Z1MNK2_9FLOR</name>
<geneLocation type="chloroplast" evidence="2"/>
<dbReference type="EMBL" id="MF101446">
    <property type="protein sequence ID" value="ARW67334.1"/>
    <property type="molecule type" value="Genomic_DNA"/>
</dbReference>
<dbReference type="Pfam" id="PF14681">
    <property type="entry name" value="UPRTase"/>
    <property type="match status" value="1"/>
</dbReference>
<reference evidence="2" key="1">
    <citation type="journal article" date="2017" name="J. Phycol.">
        <title>Analysis of chloroplast genomes and a supermatrix inform reclassification of the Rhodomelaceae (Rhodophyta).</title>
        <authorList>
            <person name="Diaz-Tapia P."/>
            <person name="Maggs C.A."/>
            <person name="West J.A."/>
            <person name="Verbruggen H."/>
        </authorList>
    </citation>
    <scope>NUCLEOTIDE SEQUENCE</scope>
    <source>
        <strain evidence="2">PD1230</strain>
    </source>
</reference>
<sequence length="186" mass="22148">MKLNIYEISHPITKILLNQVNENKTEQNYKYLGLLLIYEIFRKYIDIKKIYIKQIKNIKYYNIINKNKKYFILTNISKTYDIINEIKVIVPQIQIIHIDYSDIKKIEKSVKNLTIDIEQDKILIIEKITNNSTVINLIKYLTKQKNLQSKHIYIGSIISNEETLNEIGSNYPKLTVYTTKIIYQNK</sequence>
<dbReference type="SUPFAM" id="SSF53271">
    <property type="entry name" value="PRTase-like"/>
    <property type="match status" value="1"/>
</dbReference>
<evidence type="ECO:0000259" key="1">
    <source>
        <dbReference type="Pfam" id="PF14681"/>
    </source>
</evidence>
<dbReference type="RefSeq" id="YP_009398148.1">
    <property type="nucleotide sequence ID" value="NC_035290.1"/>
</dbReference>
<organism evidence="2">
    <name type="scientific">Gredgaria maugeana</name>
    <dbReference type="NCBI Taxonomy" id="2007213"/>
    <lineage>
        <taxon>Eukaryota</taxon>
        <taxon>Rhodophyta</taxon>
        <taxon>Florideophyceae</taxon>
        <taxon>Rhodymeniophycidae</taxon>
        <taxon>Ceramiales</taxon>
        <taxon>Rhodomelaceae</taxon>
        <taxon>Herposiphonieae</taxon>
        <taxon>Gredgaria</taxon>
    </lineage>
</organism>
<dbReference type="GO" id="GO:0016757">
    <property type="term" value="F:glycosyltransferase activity"/>
    <property type="evidence" value="ECO:0007669"/>
    <property type="project" value="UniProtKB-KW"/>
</dbReference>
<dbReference type="GeneID" id="33360630"/>
<evidence type="ECO:0000313" key="2">
    <source>
        <dbReference type="EMBL" id="ARW67334.1"/>
    </source>
</evidence>
<keyword evidence="2" id="KW-0328">Glycosyltransferase</keyword>
<feature type="domain" description="Phosphoribosyltransferase" evidence="1">
    <location>
        <begin position="8"/>
        <end position="181"/>
    </location>
</feature>